<feature type="compositionally biased region" description="Polar residues" evidence="1">
    <location>
        <begin position="460"/>
        <end position="470"/>
    </location>
</feature>
<feature type="region of interest" description="Disordered" evidence="1">
    <location>
        <begin position="414"/>
        <end position="476"/>
    </location>
</feature>
<dbReference type="EMBL" id="DVOR01000140">
    <property type="protein sequence ID" value="HIV09340.1"/>
    <property type="molecule type" value="Genomic_DNA"/>
</dbReference>
<name>A0A9D1T2E6_9BACT</name>
<keyword evidence="2" id="KW-0732">Signal</keyword>
<organism evidence="3 4">
    <name type="scientific">Candidatus Spyradenecus faecavium</name>
    <dbReference type="NCBI Taxonomy" id="2840947"/>
    <lineage>
        <taxon>Bacteria</taxon>
        <taxon>Pseudomonadati</taxon>
        <taxon>Lentisphaerota</taxon>
        <taxon>Lentisphaeria</taxon>
        <taxon>Lentisphaerales</taxon>
        <taxon>Lentisphaeraceae</taxon>
        <taxon>Lentisphaeraceae incertae sedis</taxon>
        <taxon>Candidatus Spyradenecus</taxon>
    </lineage>
</organism>
<evidence type="ECO:0000313" key="3">
    <source>
        <dbReference type="EMBL" id="HIV09340.1"/>
    </source>
</evidence>
<reference evidence="3" key="2">
    <citation type="journal article" date="2021" name="PeerJ">
        <title>Extensive microbial diversity within the chicken gut microbiome revealed by metagenomics and culture.</title>
        <authorList>
            <person name="Gilroy R."/>
            <person name="Ravi A."/>
            <person name="Getino M."/>
            <person name="Pursley I."/>
            <person name="Horton D.L."/>
            <person name="Alikhan N.F."/>
            <person name="Baker D."/>
            <person name="Gharbi K."/>
            <person name="Hall N."/>
            <person name="Watson M."/>
            <person name="Adriaenssens E.M."/>
            <person name="Foster-Nyarko E."/>
            <person name="Jarju S."/>
            <person name="Secka A."/>
            <person name="Antonio M."/>
            <person name="Oren A."/>
            <person name="Chaudhuri R.R."/>
            <person name="La Ragione R."/>
            <person name="Hildebrand F."/>
            <person name="Pallen M.J."/>
        </authorList>
    </citation>
    <scope>NUCLEOTIDE SEQUENCE</scope>
    <source>
        <strain evidence="3">35461</strain>
    </source>
</reference>
<dbReference type="AlphaFoldDB" id="A0A9D1T2E6"/>
<feature type="chain" id="PRO_5039116678" evidence="2">
    <location>
        <begin position="20"/>
        <end position="476"/>
    </location>
</feature>
<evidence type="ECO:0000313" key="4">
    <source>
        <dbReference type="Proteomes" id="UP000886845"/>
    </source>
</evidence>
<comment type="caution">
    <text evidence="3">The sequence shown here is derived from an EMBL/GenBank/DDBJ whole genome shotgun (WGS) entry which is preliminary data.</text>
</comment>
<gene>
    <name evidence="3" type="ORF">IAC79_04420</name>
</gene>
<accession>A0A9D1T2E6</accession>
<feature type="compositionally biased region" description="Basic and acidic residues" evidence="1">
    <location>
        <begin position="422"/>
        <end position="433"/>
    </location>
</feature>
<proteinExistence type="predicted"/>
<dbReference type="Proteomes" id="UP000886845">
    <property type="component" value="Unassembled WGS sequence"/>
</dbReference>
<protein>
    <submittedName>
        <fullName evidence="3">Uncharacterized protein</fullName>
    </submittedName>
</protein>
<sequence>MQFRLTVLLCLLCGALAWGAPDAPGTFRLRVGPFFEWGSMEGRGLTRFAIRPFYAWEQAARNPADEDMEVVWPLTHFSWRGDSRQWRVIWSFWWERDRTERTSRDYSFSIPPLWVNGRADEEDAYWGLFPVWGRMPKVLLLEDFRWRLFPLWLGYRTGGTQGVYRDYFLWPFFSLKHDADRTRWALWPLYGTKRERGVDARFVLWPFWNDRTFTGPRKRGSAWMLWPLMERVDADTEWGGGILPPFFQWRHTADGAFLLRCPWPLFERYSDARESTWRSWRLWGTTTRGSRAGWWFLHPIAVSQRQHTPNQYTFHRRFWPFYVEEETHGYDARGQSRLQSSHFRLWPFFASDYTEEEGLRRRSLILFPIRDVPAIERNWAPFWTFYTATRRPGEREVLHELFWGLIWWHTEAEEAEASPPPRRTENGEQRTERPYGATVNAPSNDEAGTDAPGDAGEPSPQASKLPSLQNEGRVAR</sequence>
<feature type="signal peptide" evidence="2">
    <location>
        <begin position="1"/>
        <end position="19"/>
    </location>
</feature>
<reference evidence="3" key="1">
    <citation type="submission" date="2020-10" db="EMBL/GenBank/DDBJ databases">
        <authorList>
            <person name="Gilroy R."/>
        </authorList>
    </citation>
    <scope>NUCLEOTIDE SEQUENCE</scope>
    <source>
        <strain evidence="3">35461</strain>
    </source>
</reference>
<evidence type="ECO:0000256" key="1">
    <source>
        <dbReference type="SAM" id="MobiDB-lite"/>
    </source>
</evidence>
<evidence type="ECO:0000256" key="2">
    <source>
        <dbReference type="SAM" id="SignalP"/>
    </source>
</evidence>